<dbReference type="EC" id="2.3.1.20" evidence="4 11"/>
<proteinExistence type="inferred from homology"/>
<evidence type="ECO:0000313" key="15">
    <source>
        <dbReference type="Proteomes" id="UP000805614"/>
    </source>
</evidence>
<evidence type="ECO:0000256" key="6">
    <source>
        <dbReference type="ARBA" id="ARBA00022679"/>
    </source>
</evidence>
<dbReference type="Pfam" id="PF03007">
    <property type="entry name" value="WS_DGAT_cat"/>
    <property type="match status" value="1"/>
</dbReference>
<evidence type="ECO:0000259" key="12">
    <source>
        <dbReference type="Pfam" id="PF03007"/>
    </source>
</evidence>
<evidence type="ECO:0000256" key="2">
    <source>
        <dbReference type="ARBA" id="ARBA00005189"/>
    </source>
</evidence>
<keyword evidence="7 11" id="KW-0319">Glycerol metabolism</keyword>
<evidence type="ECO:0000256" key="9">
    <source>
        <dbReference type="ARBA" id="ARBA00023315"/>
    </source>
</evidence>
<dbReference type="EMBL" id="JABVEC010000001">
    <property type="protein sequence ID" value="MBC6463898.1"/>
    <property type="molecule type" value="Genomic_DNA"/>
</dbReference>
<dbReference type="InterPro" id="IPR009721">
    <property type="entry name" value="O-acyltransferase_WSD1_C"/>
</dbReference>
<dbReference type="Pfam" id="PF06974">
    <property type="entry name" value="WS_DGAT_C"/>
    <property type="match status" value="1"/>
</dbReference>
<gene>
    <name evidence="14" type="ORF">HKK74_00065</name>
</gene>
<dbReference type="InterPro" id="IPR014292">
    <property type="entry name" value="Acyl_transf_WS/DGAT"/>
</dbReference>
<keyword evidence="9 11" id="KW-0012">Acyltransferase</keyword>
<dbReference type="Gene3D" id="3.30.559.10">
    <property type="entry name" value="Chloramphenicol acetyltransferase-like domain"/>
    <property type="match status" value="1"/>
</dbReference>
<evidence type="ECO:0000256" key="8">
    <source>
        <dbReference type="ARBA" id="ARBA00023098"/>
    </source>
</evidence>
<comment type="caution">
    <text evidence="14">The sequence shown here is derived from an EMBL/GenBank/DDBJ whole genome shotgun (WGS) entry which is preliminary data.</text>
</comment>
<dbReference type="InterPro" id="IPR004255">
    <property type="entry name" value="O-acyltransferase_WSD1_N"/>
</dbReference>
<protein>
    <recommendedName>
        <fullName evidence="4 11">Diacylglycerol O-acyltransferase</fullName>
        <ecNumber evidence="4 11">2.3.1.20</ecNumber>
    </recommendedName>
</protein>
<comment type="pathway">
    <text evidence="1 11">Glycerolipid metabolism; triacylglycerol biosynthesis.</text>
</comment>
<keyword evidence="8 11" id="KW-0443">Lipid metabolism</keyword>
<dbReference type="PANTHER" id="PTHR31650">
    <property type="entry name" value="O-ACYLTRANSFERASE (WSD1-LIKE) FAMILY PROTEIN"/>
    <property type="match status" value="1"/>
</dbReference>
<dbReference type="Proteomes" id="UP000805614">
    <property type="component" value="Unassembled WGS sequence"/>
</dbReference>
<keyword evidence="6 11" id="KW-0808">Transferase</keyword>
<keyword evidence="5 11" id="KW-0444">Lipid biosynthesis</keyword>
<evidence type="ECO:0000313" key="14">
    <source>
        <dbReference type="EMBL" id="MBC6463898.1"/>
    </source>
</evidence>
<organism evidence="14 15">
    <name type="scientific">Actinomadura alba</name>
    <dbReference type="NCBI Taxonomy" id="406431"/>
    <lineage>
        <taxon>Bacteria</taxon>
        <taxon>Bacillati</taxon>
        <taxon>Actinomycetota</taxon>
        <taxon>Actinomycetes</taxon>
        <taxon>Streptosporangiales</taxon>
        <taxon>Thermomonosporaceae</taxon>
        <taxon>Actinomadura</taxon>
    </lineage>
</organism>
<evidence type="ECO:0000256" key="1">
    <source>
        <dbReference type="ARBA" id="ARBA00004771"/>
    </source>
</evidence>
<dbReference type="RefSeq" id="WP_187240837.1">
    <property type="nucleotide sequence ID" value="NZ_BAAAOK010000015.1"/>
</dbReference>
<reference evidence="14 15" key="1">
    <citation type="submission" date="2020-06" db="EMBL/GenBank/DDBJ databases">
        <title>Actinomadura xiongansis sp. nov., isolated from soil of Baiyangdian.</title>
        <authorList>
            <person name="Zhang X."/>
        </authorList>
    </citation>
    <scope>NUCLEOTIDE SEQUENCE [LARGE SCALE GENOMIC DNA]</scope>
    <source>
        <strain evidence="14 15">HBUM206468</strain>
    </source>
</reference>
<accession>A0ABR7LGK8</accession>
<comment type="catalytic activity">
    <reaction evidence="10 11">
        <text>an acyl-CoA + a 1,2-diacyl-sn-glycerol = a triacyl-sn-glycerol + CoA</text>
        <dbReference type="Rhea" id="RHEA:10868"/>
        <dbReference type="ChEBI" id="CHEBI:17815"/>
        <dbReference type="ChEBI" id="CHEBI:57287"/>
        <dbReference type="ChEBI" id="CHEBI:58342"/>
        <dbReference type="ChEBI" id="CHEBI:64615"/>
        <dbReference type="EC" id="2.3.1.20"/>
    </reaction>
</comment>
<evidence type="ECO:0000256" key="3">
    <source>
        <dbReference type="ARBA" id="ARBA00009587"/>
    </source>
</evidence>
<keyword evidence="15" id="KW-1185">Reference proteome</keyword>
<dbReference type="SUPFAM" id="SSF52777">
    <property type="entry name" value="CoA-dependent acyltransferases"/>
    <property type="match status" value="1"/>
</dbReference>
<evidence type="ECO:0000256" key="10">
    <source>
        <dbReference type="ARBA" id="ARBA00048109"/>
    </source>
</evidence>
<feature type="domain" description="O-acyltransferase WSD1 C-terminal" evidence="13">
    <location>
        <begin position="305"/>
        <end position="450"/>
    </location>
</feature>
<dbReference type="NCBIfam" id="TIGR02946">
    <property type="entry name" value="acyl_WS_DGAT"/>
    <property type="match status" value="1"/>
</dbReference>
<evidence type="ECO:0000256" key="4">
    <source>
        <dbReference type="ARBA" id="ARBA00013244"/>
    </source>
</evidence>
<evidence type="ECO:0000259" key="13">
    <source>
        <dbReference type="Pfam" id="PF06974"/>
    </source>
</evidence>
<name>A0ABR7LGK8_9ACTN</name>
<dbReference type="InterPro" id="IPR023213">
    <property type="entry name" value="CAT-like_dom_sf"/>
</dbReference>
<comment type="similarity">
    <text evidence="3 11">Belongs to the long-chain O-acyltransferase family.</text>
</comment>
<evidence type="ECO:0000256" key="11">
    <source>
        <dbReference type="RuleBase" id="RU361241"/>
    </source>
</evidence>
<dbReference type="InterPro" id="IPR045034">
    <property type="entry name" value="O-acyltransferase_WSD1-like"/>
</dbReference>
<evidence type="ECO:0000256" key="7">
    <source>
        <dbReference type="ARBA" id="ARBA00022798"/>
    </source>
</evidence>
<sequence length="463" mass="50892">MSGLDAGFFLVEDDNTPLHVASVIVFEGPPPSYGDLVRKIVSKLPQVPRYRQRVRALPMHLGRPVWTDDPHFQILYHVRHTAVPAPGTEEQLRNLAGRVLAQRLDRSKPLWEIWLVEGLENGRWALIGKVHHCMVDGVAGMDLMTVLFDLSPDSTQVEPGPWEPEPEPSELALVLDGVRQNLSGPVRGLTALPGLVGSLRNGRQVRDFAGGLTRSVARFVRPSASTLNGPIGPHRRWHWVQGDLAEIKSIRRALGGTVNDIVLAAVTRGFRDLLEGRGELTPGAMVRTAVPVSLRTSDEQGQLTNRVAPVFVNLPCGEDDPLRRLHRIRVQMDDLKRSHQEVGSTTLTRLTDTAVAPALLTLATRTPLRLHNPVVQTITTNVPGPQFPLYVLGRKALELHPYVPITGGMRVATAIFSYLGRLNFGITGDFDAMPDIEVLAKGIRTEFDELAGKAAEVQGRKGH</sequence>
<dbReference type="PANTHER" id="PTHR31650:SF1">
    <property type="entry name" value="WAX ESTER SYNTHASE_DIACYLGLYCEROL ACYLTRANSFERASE 4-RELATED"/>
    <property type="match status" value="1"/>
</dbReference>
<evidence type="ECO:0000256" key="5">
    <source>
        <dbReference type="ARBA" id="ARBA00022516"/>
    </source>
</evidence>
<comment type="pathway">
    <text evidence="2">Lipid metabolism.</text>
</comment>
<feature type="domain" description="O-acyltransferase WSD1-like N-terminal" evidence="12">
    <location>
        <begin position="1"/>
        <end position="262"/>
    </location>
</feature>